<dbReference type="EMBL" id="UOGJ01000080">
    <property type="protein sequence ID" value="VAX36095.1"/>
    <property type="molecule type" value="Genomic_DNA"/>
</dbReference>
<sequence length="42" mass="4760">MKEFYVSLRGGIYFVQADAAILLIDKGEVNFLFKSFVAIVDM</sequence>
<name>A0A3B1DVN7_9ZZZZ</name>
<organism evidence="1">
    <name type="scientific">hydrothermal vent metagenome</name>
    <dbReference type="NCBI Taxonomy" id="652676"/>
    <lineage>
        <taxon>unclassified sequences</taxon>
        <taxon>metagenomes</taxon>
        <taxon>ecological metagenomes</taxon>
    </lineage>
</organism>
<accession>A0A3B1DVN7</accession>
<dbReference type="AlphaFoldDB" id="A0A3B1DVN7"/>
<proteinExistence type="predicted"/>
<reference evidence="1" key="1">
    <citation type="submission" date="2018-06" db="EMBL/GenBank/DDBJ databases">
        <authorList>
            <person name="Zhirakovskaya E."/>
        </authorList>
    </citation>
    <scope>NUCLEOTIDE SEQUENCE</scope>
</reference>
<evidence type="ECO:0000313" key="1">
    <source>
        <dbReference type="EMBL" id="VAX36095.1"/>
    </source>
</evidence>
<gene>
    <name evidence="1" type="ORF">MNBD_UNCLBAC01-989</name>
</gene>
<protein>
    <submittedName>
        <fullName evidence="1">Uncharacterized protein</fullName>
    </submittedName>
</protein>